<evidence type="ECO:0000256" key="1">
    <source>
        <dbReference type="ARBA" id="ARBA00023015"/>
    </source>
</evidence>
<accession>A0A7M3SB01</accession>
<protein>
    <recommendedName>
        <fullName evidence="5">HTH araC/xylS-type domain-containing protein</fullName>
    </recommendedName>
</protein>
<keyword evidence="3" id="KW-0804">Transcription</keyword>
<reference evidence="6 7" key="1">
    <citation type="submission" date="2020-08" db="EMBL/GenBank/DDBJ databases">
        <title>Draft genome sequencing of an Anaerocolumna strain isolated from anoxic soil subjected to BSD treatment.</title>
        <authorList>
            <person name="Uek A."/>
            <person name="Tonouchi A."/>
        </authorList>
    </citation>
    <scope>NUCLEOTIDE SEQUENCE [LARGE SCALE GENOMIC DNA]</scope>
    <source>
        <strain evidence="6 7">CTTW</strain>
    </source>
</reference>
<keyword evidence="4" id="KW-0812">Transmembrane</keyword>
<dbReference type="RefSeq" id="WP_185257300.1">
    <property type="nucleotide sequence ID" value="NZ_AP023368.1"/>
</dbReference>
<keyword evidence="4" id="KW-0472">Membrane</keyword>
<feature type="transmembrane region" description="Helical" evidence="4">
    <location>
        <begin position="312"/>
        <end position="331"/>
    </location>
</feature>
<proteinExistence type="predicted"/>
<dbReference type="PANTHER" id="PTHR43280:SF10">
    <property type="entry name" value="REGULATORY PROTEIN POCR"/>
    <property type="match status" value="1"/>
</dbReference>
<evidence type="ECO:0000256" key="4">
    <source>
        <dbReference type="SAM" id="Phobius"/>
    </source>
</evidence>
<dbReference type="EMBL" id="AP023368">
    <property type="protein sequence ID" value="BCK01769.1"/>
    <property type="molecule type" value="Genomic_DNA"/>
</dbReference>
<dbReference type="GO" id="GO:0043565">
    <property type="term" value="F:sequence-specific DNA binding"/>
    <property type="evidence" value="ECO:0007669"/>
    <property type="project" value="InterPro"/>
</dbReference>
<dbReference type="Pfam" id="PF12833">
    <property type="entry name" value="HTH_18"/>
    <property type="match status" value="1"/>
</dbReference>
<dbReference type="GO" id="GO:0003700">
    <property type="term" value="F:DNA-binding transcription factor activity"/>
    <property type="evidence" value="ECO:0007669"/>
    <property type="project" value="InterPro"/>
</dbReference>
<dbReference type="Gene3D" id="1.10.10.60">
    <property type="entry name" value="Homeodomain-like"/>
    <property type="match status" value="2"/>
</dbReference>
<evidence type="ECO:0000259" key="5">
    <source>
        <dbReference type="PROSITE" id="PS01124"/>
    </source>
</evidence>
<dbReference type="Proteomes" id="UP000515703">
    <property type="component" value="Chromosome"/>
</dbReference>
<keyword evidence="2" id="KW-0238">DNA-binding</keyword>
<evidence type="ECO:0000256" key="3">
    <source>
        <dbReference type="ARBA" id="ARBA00023163"/>
    </source>
</evidence>
<dbReference type="InterPro" id="IPR009057">
    <property type="entry name" value="Homeodomain-like_sf"/>
</dbReference>
<gene>
    <name evidence="6" type="ORF">bsdcttw_48090</name>
</gene>
<keyword evidence="1" id="KW-0805">Transcription regulation</keyword>
<sequence length="769" mass="90236">MNRLRNQLNRIDTIFNRMIACFVILVVMVVLIIGGVLTIQFSYNYNRKIEELEQYRLEYLEHKINNLFEESNRIIQEITSLGNKDKEIQSFLYHPMKNDFFKAVNLLKYLQTLSTQNDSFVSSLELYVQNNDVWISTFTGINYTDEDSKKFKAELDIFGSEVQFQGSKRWVSDRVMKYSMREIPVFSVTSGYPLYTEEESRYKGYVIVNIKKEVLQELLQDYLTRGLDAVAIIDSKGNVIDAEGNVAGFQAFRNSNKSYMDELLLGKVKNNFYTVKDHIVMSQPVSMGDWTIVNLVSTKEYFDETRAIQTRIVIISLLVVLFGMILSYCFARKLYKPFHTVMSRLLKAKLNKKARENEYYYIDRAMEELYDKAVEKEKVLNDNKNIIKSDFVVRLLTAKLSDKKSMEDKLKFLGYSSEYTWNYVLMIKVHPKIYKNLDEIGKNLIIYNMINYFDNYKNESLQCLSADLFDGKVCVIVSEIGPGKEELKALRNKFTDYMMMNFSINPIILQSSNFEELGSAHEAYLSLLKLSEYIYFLPRAYFIDANELGDRLKEQRKTMDCHYETFSEALVNRNLEVINKILKDFIDEASSLSVATNYLNGAVLKYLFIYNYYMRDIMKGKNNETEHFKDFNDQYDVEDFYYWFISLIENTFDELKKVESNPSQTVADLIEKVIMENLEEELSLEFIAEKVFLSPKYISRIFKEEKGINITQFITDCKLKKAAKLLIESNMPLDELIKKIGFGSSNYFIKKFKEKYSVTPVQYRRNSIM</sequence>
<keyword evidence="7" id="KW-1185">Reference proteome</keyword>
<name>A0A7M3SB01_9FIRM</name>
<dbReference type="SUPFAM" id="SSF46689">
    <property type="entry name" value="Homeodomain-like"/>
    <property type="match status" value="1"/>
</dbReference>
<dbReference type="PROSITE" id="PS01124">
    <property type="entry name" value="HTH_ARAC_FAMILY_2"/>
    <property type="match status" value="1"/>
</dbReference>
<dbReference type="SMART" id="SM00342">
    <property type="entry name" value="HTH_ARAC"/>
    <property type="match status" value="1"/>
</dbReference>
<feature type="domain" description="HTH araC/xylS-type" evidence="5">
    <location>
        <begin position="668"/>
        <end position="766"/>
    </location>
</feature>
<organism evidence="6 7">
    <name type="scientific">Anaerocolumna chitinilytica</name>
    <dbReference type="NCBI Taxonomy" id="1727145"/>
    <lineage>
        <taxon>Bacteria</taxon>
        <taxon>Bacillati</taxon>
        <taxon>Bacillota</taxon>
        <taxon>Clostridia</taxon>
        <taxon>Lachnospirales</taxon>
        <taxon>Lachnospiraceae</taxon>
        <taxon>Anaerocolumna</taxon>
    </lineage>
</organism>
<evidence type="ECO:0000256" key="2">
    <source>
        <dbReference type="ARBA" id="ARBA00023125"/>
    </source>
</evidence>
<feature type="transmembrane region" description="Helical" evidence="4">
    <location>
        <begin position="21"/>
        <end position="43"/>
    </location>
</feature>
<dbReference type="AlphaFoldDB" id="A0A7M3SB01"/>
<dbReference type="KEGG" id="acht:bsdcttw_48090"/>
<dbReference type="InterPro" id="IPR018060">
    <property type="entry name" value="HTH_AraC"/>
</dbReference>
<evidence type="ECO:0000313" key="7">
    <source>
        <dbReference type="Proteomes" id="UP000515703"/>
    </source>
</evidence>
<keyword evidence="4" id="KW-1133">Transmembrane helix</keyword>
<dbReference type="PANTHER" id="PTHR43280">
    <property type="entry name" value="ARAC-FAMILY TRANSCRIPTIONAL REGULATOR"/>
    <property type="match status" value="1"/>
</dbReference>
<reference evidence="6 7" key="2">
    <citation type="submission" date="2020-08" db="EMBL/GenBank/DDBJ databases">
        <authorList>
            <person name="Ueki A."/>
            <person name="Tonouchi A."/>
        </authorList>
    </citation>
    <scope>NUCLEOTIDE SEQUENCE [LARGE SCALE GENOMIC DNA]</scope>
    <source>
        <strain evidence="6 7">CTTW</strain>
    </source>
</reference>
<evidence type="ECO:0000313" key="6">
    <source>
        <dbReference type="EMBL" id="BCK01769.1"/>
    </source>
</evidence>